<keyword evidence="2" id="KW-1185">Reference proteome</keyword>
<reference evidence="1 2" key="1">
    <citation type="submission" date="2021-02" db="EMBL/GenBank/DDBJ databases">
        <title>Complete genome of Desulfoluna sp. strain ASN36.</title>
        <authorList>
            <person name="Takahashi A."/>
            <person name="Kojima H."/>
            <person name="Fukui M."/>
        </authorList>
    </citation>
    <scope>NUCLEOTIDE SEQUENCE [LARGE SCALE GENOMIC DNA]</scope>
    <source>
        <strain evidence="1 2">ASN36</strain>
    </source>
</reference>
<gene>
    <name evidence="1" type="ORF">DSLASN_09080</name>
</gene>
<evidence type="ECO:0000313" key="2">
    <source>
        <dbReference type="Proteomes" id="UP001320148"/>
    </source>
</evidence>
<evidence type="ECO:0000313" key="1">
    <source>
        <dbReference type="EMBL" id="BCS95276.1"/>
    </source>
</evidence>
<protein>
    <submittedName>
        <fullName evidence="1">Uncharacterized protein</fullName>
    </submittedName>
</protein>
<dbReference type="Proteomes" id="UP001320148">
    <property type="component" value="Chromosome"/>
</dbReference>
<dbReference type="EMBL" id="AP024488">
    <property type="protein sequence ID" value="BCS95276.1"/>
    <property type="molecule type" value="Genomic_DNA"/>
</dbReference>
<name>A0ABM7PDK7_9BACT</name>
<accession>A0ABM7PDK7</accession>
<proteinExistence type="predicted"/>
<sequence length="60" mass="6511">MWGTVAVFHSNALQPRIVWLVWALSYEPAGLDGIDLIPPHFPPQGDPVDAENLGGPCFVV</sequence>
<organism evidence="1 2">
    <name type="scientific">Desulfoluna limicola</name>
    <dbReference type="NCBI Taxonomy" id="2810562"/>
    <lineage>
        <taxon>Bacteria</taxon>
        <taxon>Pseudomonadati</taxon>
        <taxon>Thermodesulfobacteriota</taxon>
        <taxon>Desulfobacteria</taxon>
        <taxon>Desulfobacterales</taxon>
        <taxon>Desulfolunaceae</taxon>
        <taxon>Desulfoluna</taxon>
    </lineage>
</organism>